<accession>A0A074LTT2</accession>
<keyword evidence="5" id="KW-1185">Reference proteome</keyword>
<dbReference type="eggNOG" id="COG0488">
    <property type="taxonomic scope" value="Bacteria"/>
</dbReference>
<feature type="domain" description="ABC transporter" evidence="3">
    <location>
        <begin position="4"/>
        <end position="258"/>
    </location>
</feature>
<dbReference type="GO" id="GO:0005524">
    <property type="term" value="F:ATP binding"/>
    <property type="evidence" value="ECO:0007669"/>
    <property type="project" value="UniProtKB-KW"/>
</dbReference>
<sequence length="518" mass="58368">MSILNVNDIGHGFGARNLFSNVNFRLLNGEHVGLVGANGAGKSTLMNILTGKLQADNGKLEWSSRATVGYLDQHASLQPGMTIRDVLKDAFKPLFDMEKELGDIGMQMAEPDADYDKLLADMGDIQDRLDNSGFYMIDAKVEEVAKGLGLNAVGLDRDVADLSGGQRTKTLLAKLLLEQPNVLLLDEPTNHLDVEHIEWLTTYLQNYPYAFILISHDVEFMDEVVNVILHLEGGKLSRYTGNYEKFVEVYLAKRAQQEDAYERQQDEIRRMESFIQRNKARASTSGRAKSRQKMLDKIERIDKPVEYPRPSFRFEETRLSSKLVFEAKDLVIGYDRPLLPPLTFKLERGEKIAITGMNGMGKSTLMKTILGMIPALSGEVERGDYLTPIFFEQEVNATPGVTALEDVWNAFPHMQNQDVRANLARCGLGNEHITSKLTALSGGEHAKVRLCKLMLTPSNWILFDEPTNHLDVAAKEELAKTLQNYRGTVLLVCHEPEFYKDWVTQVWNVEDWAKASVR</sequence>
<reference evidence="4 5" key="1">
    <citation type="journal article" date="2013" name="Int. J. Syst. Evol. Microbiol.">
        <title>Tumebacillus flagellatus sp. nov., an alpha-amylase/pullulanase-producing bacterium isolated from cassava wastewater.</title>
        <authorList>
            <person name="Wang Q."/>
            <person name="Xie N."/>
            <person name="Qin Y."/>
            <person name="Shen N."/>
            <person name="Zhu J."/>
            <person name="Mi H."/>
            <person name="Huang R."/>
        </authorList>
    </citation>
    <scope>NUCLEOTIDE SEQUENCE [LARGE SCALE GENOMIC DNA]</scope>
    <source>
        <strain evidence="4 5">GST4</strain>
    </source>
</reference>
<dbReference type="InterPro" id="IPR032781">
    <property type="entry name" value="ABC_tran_Xtn"/>
</dbReference>
<feature type="domain" description="ABC transporter" evidence="3">
    <location>
        <begin position="319"/>
        <end position="517"/>
    </location>
</feature>
<gene>
    <name evidence="4" type="ORF">EL26_03250</name>
</gene>
<dbReference type="PROSITE" id="PS50893">
    <property type="entry name" value="ABC_TRANSPORTER_2"/>
    <property type="match status" value="2"/>
</dbReference>
<dbReference type="SMART" id="SM00382">
    <property type="entry name" value="AAA"/>
    <property type="match status" value="2"/>
</dbReference>
<evidence type="ECO:0000256" key="2">
    <source>
        <dbReference type="ARBA" id="ARBA00022840"/>
    </source>
</evidence>
<evidence type="ECO:0000256" key="1">
    <source>
        <dbReference type="ARBA" id="ARBA00022741"/>
    </source>
</evidence>
<dbReference type="OrthoDB" id="9760950at2"/>
<dbReference type="SUPFAM" id="SSF52540">
    <property type="entry name" value="P-loop containing nucleoside triphosphate hydrolases"/>
    <property type="match status" value="2"/>
</dbReference>
<dbReference type="RefSeq" id="WP_038084408.1">
    <property type="nucleotide sequence ID" value="NZ_JMIR01000003.1"/>
</dbReference>
<keyword evidence="1" id="KW-0547">Nucleotide-binding</keyword>
<dbReference type="AlphaFoldDB" id="A0A074LTT2"/>
<dbReference type="InterPro" id="IPR027417">
    <property type="entry name" value="P-loop_NTPase"/>
</dbReference>
<keyword evidence="2 4" id="KW-0067">ATP-binding</keyword>
<dbReference type="PANTHER" id="PTHR42855">
    <property type="entry name" value="ABC TRANSPORTER ATP-BINDING SUBUNIT"/>
    <property type="match status" value="1"/>
</dbReference>
<name>A0A074LTT2_9BACL</name>
<protein>
    <submittedName>
        <fullName evidence="4">Heme ABC transporter ATP-binding protein</fullName>
    </submittedName>
</protein>
<dbReference type="FunFam" id="3.40.50.300:FF:000011">
    <property type="entry name" value="Putative ABC transporter ATP-binding component"/>
    <property type="match status" value="1"/>
</dbReference>
<dbReference type="Pfam" id="PF00005">
    <property type="entry name" value="ABC_tran"/>
    <property type="match status" value="2"/>
</dbReference>
<dbReference type="Proteomes" id="UP000027931">
    <property type="component" value="Unassembled WGS sequence"/>
</dbReference>
<dbReference type="EMBL" id="JMIR01000003">
    <property type="protein sequence ID" value="KEO84549.1"/>
    <property type="molecule type" value="Genomic_DNA"/>
</dbReference>
<dbReference type="InterPro" id="IPR003593">
    <property type="entry name" value="AAA+_ATPase"/>
</dbReference>
<proteinExistence type="predicted"/>
<comment type="caution">
    <text evidence="4">The sequence shown here is derived from an EMBL/GenBank/DDBJ whole genome shotgun (WGS) entry which is preliminary data.</text>
</comment>
<dbReference type="InterPro" id="IPR003439">
    <property type="entry name" value="ABC_transporter-like_ATP-bd"/>
</dbReference>
<dbReference type="CDD" id="cd03221">
    <property type="entry name" value="ABCF_EF-3"/>
    <property type="match status" value="2"/>
</dbReference>
<dbReference type="STRING" id="1157490.EL26_03250"/>
<dbReference type="Gene3D" id="3.40.50.300">
    <property type="entry name" value="P-loop containing nucleotide triphosphate hydrolases"/>
    <property type="match status" value="2"/>
</dbReference>
<organism evidence="4 5">
    <name type="scientific">Tumebacillus flagellatus</name>
    <dbReference type="NCBI Taxonomy" id="1157490"/>
    <lineage>
        <taxon>Bacteria</taxon>
        <taxon>Bacillati</taxon>
        <taxon>Bacillota</taxon>
        <taxon>Bacilli</taxon>
        <taxon>Bacillales</taxon>
        <taxon>Alicyclobacillaceae</taxon>
        <taxon>Tumebacillus</taxon>
    </lineage>
</organism>
<evidence type="ECO:0000313" key="5">
    <source>
        <dbReference type="Proteomes" id="UP000027931"/>
    </source>
</evidence>
<evidence type="ECO:0000313" key="4">
    <source>
        <dbReference type="EMBL" id="KEO84549.1"/>
    </source>
</evidence>
<dbReference type="FunFam" id="3.40.50.300:FF:000905">
    <property type="entry name" value="Heme ABC transporter ATP-binding protein"/>
    <property type="match status" value="1"/>
</dbReference>
<evidence type="ECO:0000259" key="3">
    <source>
        <dbReference type="PROSITE" id="PS50893"/>
    </source>
</evidence>
<dbReference type="PANTHER" id="PTHR42855:SF2">
    <property type="entry name" value="DRUG RESISTANCE ABC TRANSPORTER,ATP-BINDING PROTEIN"/>
    <property type="match status" value="1"/>
</dbReference>
<dbReference type="Pfam" id="PF12848">
    <property type="entry name" value="ABC_tran_Xtn"/>
    <property type="match status" value="1"/>
</dbReference>
<dbReference type="GO" id="GO:0016887">
    <property type="term" value="F:ATP hydrolysis activity"/>
    <property type="evidence" value="ECO:0007669"/>
    <property type="project" value="InterPro"/>
</dbReference>
<dbReference type="InterPro" id="IPR051309">
    <property type="entry name" value="ABCF_ATPase"/>
</dbReference>